<proteinExistence type="predicted"/>
<gene>
    <name evidence="9" type="ordered locus">Ecym_4286</name>
</gene>
<keyword evidence="5" id="KW-0238">DNA-binding</keyword>
<dbReference type="RefSeq" id="XP_003646166.1">
    <property type="nucleotide sequence ID" value="XM_003646118.1"/>
</dbReference>
<dbReference type="CDD" id="cd00067">
    <property type="entry name" value="GAL4"/>
    <property type="match status" value="1"/>
</dbReference>
<dbReference type="Pfam" id="PF04082">
    <property type="entry name" value="Fungal_trans"/>
    <property type="match status" value="1"/>
</dbReference>
<keyword evidence="3" id="KW-0862">Zinc</keyword>
<protein>
    <recommendedName>
        <fullName evidence="8">Zn(2)-C6 fungal-type domain-containing protein</fullName>
    </recommendedName>
</protein>
<dbReference type="GeneID" id="11472507"/>
<dbReference type="Proteomes" id="UP000006790">
    <property type="component" value="Chromosome 4"/>
</dbReference>
<dbReference type="GO" id="GO:0009063">
    <property type="term" value="P:amino acid catabolic process"/>
    <property type="evidence" value="ECO:0007669"/>
    <property type="project" value="EnsemblFungi"/>
</dbReference>
<dbReference type="FunCoup" id="G8JTJ6">
    <property type="interactions" value="211"/>
</dbReference>
<dbReference type="InterPro" id="IPR051615">
    <property type="entry name" value="Transcr_Regulatory_Elem"/>
</dbReference>
<evidence type="ECO:0000313" key="9">
    <source>
        <dbReference type="EMBL" id="AET39349.1"/>
    </source>
</evidence>
<dbReference type="CDD" id="cd12148">
    <property type="entry name" value="fungal_TF_MHR"/>
    <property type="match status" value="1"/>
</dbReference>
<dbReference type="EMBL" id="CP002500">
    <property type="protein sequence ID" value="AET39349.1"/>
    <property type="molecule type" value="Genomic_DNA"/>
</dbReference>
<dbReference type="HOGENOM" id="CLU_015811_0_0_1"/>
<dbReference type="Pfam" id="PF00172">
    <property type="entry name" value="Zn_clus"/>
    <property type="match status" value="1"/>
</dbReference>
<dbReference type="Gene3D" id="4.10.240.10">
    <property type="entry name" value="Zn(2)-C6 fungal-type DNA-binding domain"/>
    <property type="match status" value="1"/>
</dbReference>
<sequence length="627" mass="71756">MKSVKDCSKLKLACQSCRKRRRKCDLQMPCLNCQKFGVECLPIDQDLRKKRYTTGYVQSLHSHISLLESYMRRLKEANDDNERNKILASISIDDINEENATITASMADSAYLMNTSRTVGAVEHNSEPISTIITANASSATSHNSVVHTKNQVVSSSIYSSDSLYIRKRDPVVPIGDANEAPATNMKNLSRSPLILRALSFFFKWLYPGPFTFIHRETFLSAFFGDINTKTYYCSEELVFAIAALGSRLSQSSDDLYAKSTEYYNLSKLKVLNKVFHLEANTYIGSYSSSSKLAIVQTLLCLAFYDIGNGENPLAWYESGLAFRIAHEIGLHLNPEAWDSVYADKLSHLDIEVRSRIYWGCYIADHLIAVLFGRSHTLRLSNSTIPETDELPNIETGIEDYQYEPGVSLHMAKPLKKLIVLSRITEVFASKIFIKAGSMAQRSEYLRKFNLEFYNWRMNLPEEFRWTKSSIKDCDNNPTLTYIWYHYYIILLSYNKPFMEELEQSRIIIQETIYEIHCLLLSFKKQHKTFERCNIYMVYAAILSIQCLESGSIRKTNLNDFMDFLGSPTLNYDLAKKMFDNEVSTNDSIELLGTLTNGNDFTFKYNFDFTLLNEIDTLIGGSNINIT</sequence>
<evidence type="ECO:0000256" key="1">
    <source>
        <dbReference type="ARBA" id="ARBA00004123"/>
    </source>
</evidence>
<evidence type="ECO:0000256" key="3">
    <source>
        <dbReference type="ARBA" id="ARBA00022833"/>
    </source>
</evidence>
<evidence type="ECO:0000256" key="5">
    <source>
        <dbReference type="ARBA" id="ARBA00023125"/>
    </source>
</evidence>
<dbReference type="PROSITE" id="PS50048">
    <property type="entry name" value="ZN2_CY6_FUNGAL_2"/>
    <property type="match status" value="1"/>
</dbReference>
<organism evidence="9 10">
    <name type="scientific">Eremothecium cymbalariae (strain CBS 270.75 / DBVPG 7215 / KCTC 17166 / NRRL Y-17582)</name>
    <name type="common">Yeast</name>
    <dbReference type="NCBI Taxonomy" id="931890"/>
    <lineage>
        <taxon>Eukaryota</taxon>
        <taxon>Fungi</taxon>
        <taxon>Dikarya</taxon>
        <taxon>Ascomycota</taxon>
        <taxon>Saccharomycotina</taxon>
        <taxon>Saccharomycetes</taxon>
        <taxon>Saccharomycetales</taxon>
        <taxon>Saccharomycetaceae</taxon>
        <taxon>Eremothecium</taxon>
    </lineage>
</organism>
<evidence type="ECO:0000256" key="6">
    <source>
        <dbReference type="ARBA" id="ARBA00023163"/>
    </source>
</evidence>
<dbReference type="GO" id="GO:0003677">
    <property type="term" value="F:DNA binding"/>
    <property type="evidence" value="ECO:0007669"/>
    <property type="project" value="UniProtKB-KW"/>
</dbReference>
<evidence type="ECO:0000256" key="2">
    <source>
        <dbReference type="ARBA" id="ARBA00022723"/>
    </source>
</evidence>
<evidence type="ECO:0000259" key="8">
    <source>
        <dbReference type="PROSITE" id="PS50048"/>
    </source>
</evidence>
<dbReference type="GO" id="GO:0005634">
    <property type="term" value="C:nucleus"/>
    <property type="evidence" value="ECO:0007669"/>
    <property type="project" value="UniProtKB-SubCell"/>
</dbReference>
<dbReference type="InterPro" id="IPR007219">
    <property type="entry name" value="XnlR_reg_dom"/>
</dbReference>
<dbReference type="GO" id="GO:0000981">
    <property type="term" value="F:DNA-binding transcription factor activity, RNA polymerase II-specific"/>
    <property type="evidence" value="ECO:0007669"/>
    <property type="project" value="InterPro"/>
</dbReference>
<dbReference type="SMART" id="SM00066">
    <property type="entry name" value="GAL4"/>
    <property type="match status" value="1"/>
</dbReference>
<dbReference type="GO" id="GO:0008270">
    <property type="term" value="F:zinc ion binding"/>
    <property type="evidence" value="ECO:0007669"/>
    <property type="project" value="InterPro"/>
</dbReference>
<dbReference type="OMA" id="PMAWYLS"/>
<dbReference type="PROSITE" id="PS00463">
    <property type="entry name" value="ZN2_CY6_FUNGAL_1"/>
    <property type="match status" value="1"/>
</dbReference>
<dbReference type="KEGG" id="erc:Ecym_4286"/>
<name>G8JTJ6_ERECY</name>
<keyword evidence="6" id="KW-0804">Transcription</keyword>
<keyword evidence="2" id="KW-0479">Metal-binding</keyword>
<dbReference type="InParanoid" id="G8JTJ6"/>
<dbReference type="SMART" id="SM00906">
    <property type="entry name" value="Fungal_trans"/>
    <property type="match status" value="1"/>
</dbReference>
<comment type="subcellular location">
    <subcellularLocation>
        <location evidence="1">Nucleus</location>
    </subcellularLocation>
</comment>
<dbReference type="PANTHER" id="PTHR31313:SF82">
    <property type="entry name" value="ACTIVATORY PROTEIN CHA4-RELATED"/>
    <property type="match status" value="1"/>
</dbReference>
<dbReference type="GO" id="GO:0045893">
    <property type="term" value="P:positive regulation of DNA-templated transcription"/>
    <property type="evidence" value="ECO:0007669"/>
    <property type="project" value="EnsemblFungi"/>
</dbReference>
<evidence type="ECO:0000256" key="4">
    <source>
        <dbReference type="ARBA" id="ARBA00023015"/>
    </source>
</evidence>
<dbReference type="InterPro" id="IPR001138">
    <property type="entry name" value="Zn2Cys6_DnaBD"/>
</dbReference>
<feature type="domain" description="Zn(2)-C6 fungal-type" evidence="8">
    <location>
        <begin position="13"/>
        <end position="40"/>
    </location>
</feature>
<evidence type="ECO:0000313" key="10">
    <source>
        <dbReference type="Proteomes" id="UP000006790"/>
    </source>
</evidence>
<dbReference type="GO" id="GO:0006351">
    <property type="term" value="P:DNA-templated transcription"/>
    <property type="evidence" value="ECO:0007669"/>
    <property type="project" value="InterPro"/>
</dbReference>
<reference evidence="10" key="1">
    <citation type="journal article" date="2012" name="G3 (Bethesda)">
        <title>Pichia sorbitophila, an interspecies yeast hybrid reveals early steps of genome resolution following polyploidization.</title>
        <authorList>
            <person name="Leh Louis V."/>
            <person name="Despons L."/>
            <person name="Friedrich A."/>
            <person name="Martin T."/>
            <person name="Durrens P."/>
            <person name="Casaregola S."/>
            <person name="Neuveglise C."/>
            <person name="Fairhead C."/>
            <person name="Marck C."/>
            <person name="Cruz J.A."/>
            <person name="Straub M.L."/>
            <person name="Kugler V."/>
            <person name="Sacerdot C."/>
            <person name="Uzunov Z."/>
            <person name="Thierry A."/>
            <person name="Weiss S."/>
            <person name="Bleykasten C."/>
            <person name="De Montigny J."/>
            <person name="Jacques N."/>
            <person name="Jung P."/>
            <person name="Lemaire M."/>
            <person name="Mallet S."/>
            <person name="Morel G."/>
            <person name="Richard G.F."/>
            <person name="Sarkar A."/>
            <person name="Savel G."/>
            <person name="Schacherer J."/>
            <person name="Seret M.L."/>
            <person name="Talla E."/>
            <person name="Samson G."/>
            <person name="Jubin C."/>
            <person name="Poulain J."/>
            <person name="Vacherie B."/>
            <person name="Barbe V."/>
            <person name="Pelletier E."/>
            <person name="Sherman D.J."/>
            <person name="Westhof E."/>
            <person name="Weissenbach J."/>
            <person name="Baret P.V."/>
            <person name="Wincker P."/>
            <person name="Gaillardin C."/>
            <person name="Dujon B."/>
            <person name="Souciet J.L."/>
        </authorList>
    </citation>
    <scope>NUCLEOTIDE SEQUENCE [LARGE SCALE GENOMIC DNA]</scope>
    <source>
        <strain evidence="10">CBS 270.75 / DBVPG 7215 / KCTC 17166 / NRRL Y-17582</strain>
    </source>
</reference>
<dbReference type="eggNOG" id="ENOG502QTSE">
    <property type="taxonomic scope" value="Eukaryota"/>
</dbReference>
<evidence type="ECO:0000256" key="7">
    <source>
        <dbReference type="ARBA" id="ARBA00023242"/>
    </source>
</evidence>
<keyword evidence="10" id="KW-1185">Reference proteome</keyword>
<dbReference type="InterPro" id="IPR036864">
    <property type="entry name" value="Zn2-C6_fun-type_DNA-bd_sf"/>
</dbReference>
<dbReference type="OrthoDB" id="2428527at2759"/>
<dbReference type="AlphaFoldDB" id="G8JTJ6"/>
<keyword evidence="4" id="KW-0805">Transcription regulation</keyword>
<dbReference type="PANTHER" id="PTHR31313">
    <property type="entry name" value="TY1 ENHANCER ACTIVATOR"/>
    <property type="match status" value="1"/>
</dbReference>
<keyword evidence="7" id="KW-0539">Nucleus</keyword>
<accession>G8JTJ6</accession>
<dbReference type="STRING" id="931890.G8JTJ6"/>
<dbReference type="SUPFAM" id="SSF57701">
    <property type="entry name" value="Zn2/Cys6 DNA-binding domain"/>
    <property type="match status" value="1"/>
</dbReference>